<evidence type="ECO:0000313" key="2">
    <source>
        <dbReference type="EMBL" id="RAL50446.1"/>
    </source>
</evidence>
<dbReference type="Proteomes" id="UP000249390">
    <property type="component" value="Unassembled WGS sequence"/>
</dbReference>
<organism evidence="2 3">
    <name type="scientific">Cuscuta australis</name>
    <dbReference type="NCBI Taxonomy" id="267555"/>
    <lineage>
        <taxon>Eukaryota</taxon>
        <taxon>Viridiplantae</taxon>
        <taxon>Streptophyta</taxon>
        <taxon>Embryophyta</taxon>
        <taxon>Tracheophyta</taxon>
        <taxon>Spermatophyta</taxon>
        <taxon>Magnoliopsida</taxon>
        <taxon>eudicotyledons</taxon>
        <taxon>Gunneridae</taxon>
        <taxon>Pentapetalae</taxon>
        <taxon>asterids</taxon>
        <taxon>lamiids</taxon>
        <taxon>Solanales</taxon>
        <taxon>Convolvulaceae</taxon>
        <taxon>Cuscuteae</taxon>
        <taxon>Cuscuta</taxon>
        <taxon>Cuscuta subgen. Grammica</taxon>
        <taxon>Cuscuta sect. Cleistogrammica</taxon>
    </lineage>
</organism>
<evidence type="ECO:0000313" key="3">
    <source>
        <dbReference type="Proteomes" id="UP000249390"/>
    </source>
</evidence>
<keyword evidence="3" id="KW-1185">Reference proteome</keyword>
<sequence length="289" mass="32334">MQSLLWILSARFWVIVLASYAPMGLPSTLSLWTIAASFPGGTNFSWRDYSPSPSLNYKDTLLSLAELFNHSPEDVLLAKIRGATMADPSPQSTLMKGQIVALYLCANGHLMDSLVKIYLQCRGRVPKLEVVVVPLAFSDYPHSYYRQIVHALADRNITTWWALHPYNDKIVRTLFRLSGGRNFDRLILLPAVGETDSDSYSYCGDINAHAVLSLLGLYLLANRALPPSMYPFTTEKLYLERLSSLRQVTLPSLLCRYKPDLSSEALQQLQGKNVLLCVDGSFGVNSSFY</sequence>
<reference evidence="2 3" key="1">
    <citation type="submission" date="2018-06" db="EMBL/GenBank/DDBJ databases">
        <title>The Genome of Cuscuta australis (Dodder) Provides Insight into the Evolution of Plant Parasitism.</title>
        <authorList>
            <person name="Liu H."/>
        </authorList>
    </citation>
    <scope>NUCLEOTIDE SEQUENCE [LARGE SCALE GENOMIC DNA]</scope>
    <source>
        <strain evidence="3">cv. Yunnan</strain>
        <tissue evidence="2">Vines</tissue>
    </source>
</reference>
<feature type="signal peptide" evidence="1">
    <location>
        <begin position="1"/>
        <end position="18"/>
    </location>
</feature>
<name>A0A328DYY9_9ASTE</name>
<dbReference type="EMBL" id="NQVE01000060">
    <property type="protein sequence ID" value="RAL50446.1"/>
    <property type="molecule type" value="Genomic_DNA"/>
</dbReference>
<proteinExistence type="predicted"/>
<accession>A0A328DYY9</accession>
<gene>
    <name evidence="2" type="ORF">DM860_016913</name>
</gene>
<evidence type="ECO:0000256" key="1">
    <source>
        <dbReference type="SAM" id="SignalP"/>
    </source>
</evidence>
<comment type="caution">
    <text evidence="2">The sequence shown here is derived from an EMBL/GenBank/DDBJ whole genome shotgun (WGS) entry which is preliminary data.</text>
</comment>
<dbReference type="AlphaFoldDB" id="A0A328DYY9"/>
<feature type="chain" id="PRO_5016393106" evidence="1">
    <location>
        <begin position="19"/>
        <end position="289"/>
    </location>
</feature>
<protein>
    <submittedName>
        <fullName evidence="2">Uncharacterized protein</fullName>
    </submittedName>
</protein>
<keyword evidence="1" id="KW-0732">Signal</keyword>